<dbReference type="EMBL" id="BAAARY010000044">
    <property type="protein sequence ID" value="GAA2533130.1"/>
    <property type="molecule type" value="Genomic_DNA"/>
</dbReference>
<evidence type="ECO:0000313" key="2">
    <source>
        <dbReference type="EMBL" id="GAA2533130.1"/>
    </source>
</evidence>
<accession>A0ABN3NT33</accession>
<dbReference type="InterPro" id="IPR012654">
    <property type="entry name" value="CHP02391"/>
</dbReference>
<proteinExistence type="predicted"/>
<dbReference type="Proteomes" id="UP001499978">
    <property type="component" value="Unassembled WGS sequence"/>
</dbReference>
<sequence>MNCHLSVQQTPLMSAKVATFPLDTDLEDGDLIEQRLPSGKAKLYRATRVTYHSQRGLPASAQRVTAEIEPVMTRPAPADRRVEIGGMHPTVSQAAGALFADGHYSKAVLAAFQAVELQVQTKSGLTETGVPLMHRTLNPQSARIERSSTNAGRSLI</sequence>
<reference evidence="2 3" key="1">
    <citation type="journal article" date="2019" name="Int. J. Syst. Evol. Microbiol.">
        <title>The Global Catalogue of Microorganisms (GCM) 10K type strain sequencing project: providing services to taxonomists for standard genome sequencing and annotation.</title>
        <authorList>
            <consortium name="The Broad Institute Genomics Platform"/>
            <consortium name="The Broad Institute Genome Sequencing Center for Infectious Disease"/>
            <person name="Wu L."/>
            <person name="Ma J."/>
        </authorList>
    </citation>
    <scope>NUCLEOTIDE SEQUENCE [LARGE SCALE GENOMIC DNA]</scope>
    <source>
        <strain evidence="2 3">JCM 3367</strain>
    </source>
</reference>
<evidence type="ECO:0000313" key="3">
    <source>
        <dbReference type="Proteomes" id="UP001499978"/>
    </source>
</evidence>
<comment type="caution">
    <text evidence="2">The sequence shown here is derived from an EMBL/GenBank/DDBJ whole genome shotgun (WGS) entry which is preliminary data.</text>
</comment>
<feature type="domain" description="Conserved hypothetical protein CHP02391" evidence="1">
    <location>
        <begin position="86"/>
        <end position="147"/>
    </location>
</feature>
<name>A0ABN3NT33_9ACTN</name>
<protein>
    <recommendedName>
        <fullName evidence="1">Conserved hypothetical protein CHP02391 domain-containing protein</fullName>
    </recommendedName>
</protein>
<evidence type="ECO:0000259" key="1">
    <source>
        <dbReference type="Pfam" id="PF09509"/>
    </source>
</evidence>
<keyword evidence="3" id="KW-1185">Reference proteome</keyword>
<organism evidence="2 3">
    <name type="scientific">Pilimelia columellifera subsp. columellifera</name>
    <dbReference type="NCBI Taxonomy" id="706583"/>
    <lineage>
        <taxon>Bacteria</taxon>
        <taxon>Bacillati</taxon>
        <taxon>Actinomycetota</taxon>
        <taxon>Actinomycetes</taxon>
        <taxon>Micromonosporales</taxon>
        <taxon>Micromonosporaceae</taxon>
        <taxon>Pilimelia</taxon>
    </lineage>
</organism>
<dbReference type="Pfam" id="PF09509">
    <property type="entry name" value="Hypoth_Ymh"/>
    <property type="match status" value="1"/>
</dbReference>
<gene>
    <name evidence="2" type="ORF">GCM10010201_35800</name>
</gene>